<gene>
    <name evidence="1" type="ORF">PMG25_00310</name>
</gene>
<accession>A0ABT7B050</accession>
<proteinExistence type="predicted"/>
<keyword evidence="2" id="KW-1185">Reference proteome</keyword>
<name>A0ABT7B050_9CYAN</name>
<protein>
    <submittedName>
        <fullName evidence="1">Uncharacterized protein</fullName>
    </submittedName>
</protein>
<comment type="caution">
    <text evidence="1">The sequence shown here is derived from an EMBL/GenBank/DDBJ whole genome shotgun (WGS) entry which is preliminary data.</text>
</comment>
<evidence type="ECO:0000313" key="1">
    <source>
        <dbReference type="EMBL" id="MDJ1172531.1"/>
    </source>
</evidence>
<reference evidence="1 2" key="1">
    <citation type="submission" date="2023-01" db="EMBL/GenBank/DDBJ databases">
        <title>Novel diversity within Roseofilum (Cyanobacteria; Desertifilaceae) from marine benthic mats with descriptions of four novel species.</title>
        <authorList>
            <person name="Wang Y."/>
            <person name="Berthold D.E."/>
            <person name="Hu J."/>
            <person name="Lefler F.W."/>
            <person name="Laughinghouse H.D. IV."/>
        </authorList>
    </citation>
    <scope>NUCLEOTIDE SEQUENCE [LARGE SCALE GENOMIC DNA]</scope>
    <source>
        <strain evidence="1 2">BLCC-M114</strain>
    </source>
</reference>
<dbReference type="RefSeq" id="WP_283764919.1">
    <property type="nucleotide sequence ID" value="NZ_JAQOSO010000001.1"/>
</dbReference>
<sequence>MYSKDDLKTVNTIGDFKVRLKSALYSTVRSPSLARQTLSHG</sequence>
<organism evidence="1 2">
    <name type="scientific">Roseofilum capinflatum BLCC-M114</name>
    <dbReference type="NCBI Taxonomy" id="3022440"/>
    <lineage>
        <taxon>Bacteria</taxon>
        <taxon>Bacillati</taxon>
        <taxon>Cyanobacteriota</taxon>
        <taxon>Cyanophyceae</taxon>
        <taxon>Desertifilales</taxon>
        <taxon>Desertifilaceae</taxon>
        <taxon>Roseofilum</taxon>
        <taxon>Roseofilum capinflatum</taxon>
    </lineage>
</organism>
<dbReference type="EMBL" id="JAQOSO010000001">
    <property type="protein sequence ID" value="MDJ1172531.1"/>
    <property type="molecule type" value="Genomic_DNA"/>
</dbReference>
<evidence type="ECO:0000313" key="2">
    <source>
        <dbReference type="Proteomes" id="UP001235849"/>
    </source>
</evidence>
<dbReference type="Proteomes" id="UP001235849">
    <property type="component" value="Unassembled WGS sequence"/>
</dbReference>